<gene>
    <name evidence="1" type="ORF">M404DRAFT_1007387</name>
</gene>
<organism evidence="1 2">
    <name type="scientific">Pisolithus tinctorius Marx 270</name>
    <dbReference type="NCBI Taxonomy" id="870435"/>
    <lineage>
        <taxon>Eukaryota</taxon>
        <taxon>Fungi</taxon>
        <taxon>Dikarya</taxon>
        <taxon>Basidiomycota</taxon>
        <taxon>Agaricomycotina</taxon>
        <taxon>Agaricomycetes</taxon>
        <taxon>Agaricomycetidae</taxon>
        <taxon>Boletales</taxon>
        <taxon>Sclerodermatineae</taxon>
        <taxon>Pisolithaceae</taxon>
        <taxon>Pisolithus</taxon>
    </lineage>
</organism>
<evidence type="ECO:0000313" key="1">
    <source>
        <dbReference type="EMBL" id="KIN95523.1"/>
    </source>
</evidence>
<protein>
    <submittedName>
        <fullName evidence="1">Uncharacterized protein</fullName>
    </submittedName>
</protein>
<proteinExistence type="predicted"/>
<reference evidence="1 2" key="1">
    <citation type="submission" date="2014-04" db="EMBL/GenBank/DDBJ databases">
        <authorList>
            <consortium name="DOE Joint Genome Institute"/>
            <person name="Kuo A."/>
            <person name="Kohler A."/>
            <person name="Costa M.D."/>
            <person name="Nagy L.G."/>
            <person name="Floudas D."/>
            <person name="Copeland A."/>
            <person name="Barry K.W."/>
            <person name="Cichocki N."/>
            <person name="Veneault-Fourrey C."/>
            <person name="LaButti K."/>
            <person name="Lindquist E.A."/>
            <person name="Lipzen A."/>
            <person name="Lundell T."/>
            <person name="Morin E."/>
            <person name="Murat C."/>
            <person name="Sun H."/>
            <person name="Tunlid A."/>
            <person name="Henrissat B."/>
            <person name="Grigoriev I.V."/>
            <person name="Hibbett D.S."/>
            <person name="Martin F."/>
            <person name="Nordberg H.P."/>
            <person name="Cantor M.N."/>
            <person name="Hua S.X."/>
        </authorList>
    </citation>
    <scope>NUCLEOTIDE SEQUENCE [LARGE SCALE GENOMIC DNA]</scope>
    <source>
        <strain evidence="1 2">Marx 270</strain>
    </source>
</reference>
<dbReference type="InParanoid" id="A0A0C3NJG7"/>
<dbReference type="HOGENOM" id="CLU_2705823_0_0_1"/>
<dbReference type="AlphaFoldDB" id="A0A0C3NJG7"/>
<dbReference type="EMBL" id="KN832065">
    <property type="protein sequence ID" value="KIN95523.1"/>
    <property type="molecule type" value="Genomic_DNA"/>
</dbReference>
<sequence>MRLHNAFFKKPLSLGSNSMSPRLKGYLRGSPTWRLMRPPSRGILVNGQDQARINTKVRHAIHNRRDEEPVDKV</sequence>
<name>A0A0C3NJG7_PISTI</name>
<evidence type="ECO:0000313" key="2">
    <source>
        <dbReference type="Proteomes" id="UP000054217"/>
    </source>
</evidence>
<dbReference type="Proteomes" id="UP000054217">
    <property type="component" value="Unassembled WGS sequence"/>
</dbReference>
<keyword evidence="2" id="KW-1185">Reference proteome</keyword>
<accession>A0A0C3NJG7</accession>
<reference evidence="2" key="2">
    <citation type="submission" date="2015-01" db="EMBL/GenBank/DDBJ databases">
        <title>Evolutionary Origins and Diversification of the Mycorrhizal Mutualists.</title>
        <authorList>
            <consortium name="DOE Joint Genome Institute"/>
            <consortium name="Mycorrhizal Genomics Consortium"/>
            <person name="Kohler A."/>
            <person name="Kuo A."/>
            <person name="Nagy L.G."/>
            <person name="Floudas D."/>
            <person name="Copeland A."/>
            <person name="Barry K.W."/>
            <person name="Cichocki N."/>
            <person name="Veneault-Fourrey C."/>
            <person name="LaButti K."/>
            <person name="Lindquist E.A."/>
            <person name="Lipzen A."/>
            <person name="Lundell T."/>
            <person name="Morin E."/>
            <person name="Murat C."/>
            <person name="Riley R."/>
            <person name="Ohm R."/>
            <person name="Sun H."/>
            <person name="Tunlid A."/>
            <person name="Henrissat B."/>
            <person name="Grigoriev I.V."/>
            <person name="Hibbett D.S."/>
            <person name="Martin F."/>
        </authorList>
    </citation>
    <scope>NUCLEOTIDE SEQUENCE [LARGE SCALE GENOMIC DNA]</scope>
    <source>
        <strain evidence="2">Marx 270</strain>
    </source>
</reference>